<dbReference type="OrthoDB" id="1523883at2759"/>
<dbReference type="AlphaFoldDB" id="F9FC52"/>
<name>F9FC52_FUSOF</name>
<proteinExistence type="predicted"/>
<dbReference type="EMBL" id="AFQF01001265">
    <property type="protein sequence ID" value="EGU85496.1"/>
    <property type="molecule type" value="Genomic_DNA"/>
</dbReference>
<evidence type="ECO:0000256" key="1">
    <source>
        <dbReference type="SAM" id="Phobius"/>
    </source>
</evidence>
<reference evidence="2" key="1">
    <citation type="journal article" date="2012" name="Mol. Plant Microbe Interact.">
        <title>A highly conserved effector in Fusarium oxysporum is required for full virulence on Arabidopsis.</title>
        <authorList>
            <person name="Thatcher L.F."/>
            <person name="Gardiner D.M."/>
            <person name="Kazan K."/>
            <person name="Manners J."/>
        </authorList>
    </citation>
    <scope>NUCLEOTIDE SEQUENCE [LARGE SCALE GENOMIC DNA]</scope>
    <source>
        <strain evidence="2">Fo5176</strain>
    </source>
</reference>
<feature type="transmembrane region" description="Helical" evidence="1">
    <location>
        <begin position="95"/>
        <end position="117"/>
    </location>
</feature>
<keyword evidence="1" id="KW-0812">Transmembrane</keyword>
<keyword evidence="1" id="KW-1133">Transmembrane helix</keyword>
<dbReference type="PaxDb" id="5507-FOXG_07830P0"/>
<accession>F9FC52</accession>
<feature type="transmembrane region" description="Helical" evidence="1">
    <location>
        <begin position="12"/>
        <end position="28"/>
    </location>
</feature>
<organism evidence="2">
    <name type="scientific">Fusarium oxysporum (strain Fo5176)</name>
    <name type="common">Fusarium vascular wilt</name>
    <dbReference type="NCBI Taxonomy" id="660025"/>
    <lineage>
        <taxon>Eukaryota</taxon>
        <taxon>Fungi</taxon>
        <taxon>Dikarya</taxon>
        <taxon>Ascomycota</taxon>
        <taxon>Pezizomycotina</taxon>
        <taxon>Sordariomycetes</taxon>
        <taxon>Hypocreomycetidae</taxon>
        <taxon>Hypocreales</taxon>
        <taxon>Nectriaceae</taxon>
        <taxon>Fusarium</taxon>
        <taxon>Fusarium oxysporum species complex</taxon>
    </lineage>
</organism>
<dbReference type="STRING" id="660025.F9FC52"/>
<comment type="caution">
    <text evidence="2">The sequence shown here is derived from an EMBL/GenBank/DDBJ whole genome shotgun (WGS) entry which is preliminary data.</text>
</comment>
<keyword evidence="1" id="KW-0472">Membrane</keyword>
<evidence type="ECO:0000313" key="2">
    <source>
        <dbReference type="EMBL" id="EGU85496.1"/>
    </source>
</evidence>
<feature type="transmembrane region" description="Helical" evidence="1">
    <location>
        <begin position="65"/>
        <end position="83"/>
    </location>
</feature>
<sequence length="223" mass="25146">MASGAFFNSRVLLLTAPLVSSSITLWFARDQSFFLTLFTKSPIERKKANEILPGYISNFYGSGPWAVLTFIGLTFSTSIVNIWSDRALLRSRGSLFWYGWSAALALGHLAYVPAVAWKLRALWEDNCSVEGTDNVGMLERWHWMSFVRNLFVITVEDLLAEWDLESEILICYMDDERGARGAMSSYVAMVAESLARDNIIFYPLRQVVSGSRLHGMSRTSQAC</sequence>
<protein>
    <submittedName>
        <fullName evidence="2">Uncharacterized protein</fullName>
    </submittedName>
</protein>
<gene>
    <name evidence="2" type="ORF">FOXB_03980</name>
</gene>